<protein>
    <recommendedName>
        <fullName evidence="3">GNAT family N-acetyltransferase</fullName>
    </recommendedName>
</protein>
<evidence type="ECO:0008006" key="3">
    <source>
        <dbReference type="Google" id="ProtNLM"/>
    </source>
</evidence>
<accession>A0A1Y5F485</accession>
<organism evidence="1 2">
    <name type="scientific">Halobacteriovorax marinus</name>
    <dbReference type="NCBI Taxonomy" id="97084"/>
    <lineage>
        <taxon>Bacteria</taxon>
        <taxon>Pseudomonadati</taxon>
        <taxon>Bdellovibrionota</taxon>
        <taxon>Bacteriovoracia</taxon>
        <taxon>Bacteriovoracales</taxon>
        <taxon>Halobacteriovoraceae</taxon>
        <taxon>Halobacteriovorax</taxon>
    </lineage>
</organism>
<evidence type="ECO:0000313" key="2">
    <source>
        <dbReference type="Proteomes" id="UP000196531"/>
    </source>
</evidence>
<dbReference type="EMBL" id="MAAO01000008">
    <property type="protein sequence ID" value="OUR95367.1"/>
    <property type="molecule type" value="Genomic_DNA"/>
</dbReference>
<gene>
    <name evidence="1" type="ORF">A9Q84_16150</name>
</gene>
<dbReference type="Proteomes" id="UP000196531">
    <property type="component" value="Unassembled WGS sequence"/>
</dbReference>
<sequence length="359" mass="42250">MSIKVINQIEDTGWEKLDNTDSPFLSYDFFQSLEESHSIGASSGWKPVYITDPGKSLLYSFIKDHSYGEYIFDWDWARAYDHHGIPYYPKLTSMIPFTSATTPHFLGEAKDKVMDHYEEYYQSHAFSSSHFLFLPKNELSFFESYDYTMRESFQYHFINDSYGSFSDFLAKLKNRKAKQIKKERLFSADIQFKQFTGVDLTLAHAKEMYQFYLTTIDNKQAIPYLNESFFDKIFVKLRDQICYVQATRDEIPIAGALYFYSSDRLYGRYWGATETVPNLHFELCYYQGIDFCIKKGLEVFEAGAQGEHKISRGFRPVKTYSAHKLKHESFHEAVKKYVLDEKLNIDRILPQLNDRLPFK</sequence>
<dbReference type="Gene3D" id="3.40.630.30">
    <property type="match status" value="1"/>
</dbReference>
<dbReference type="Pfam" id="PF04339">
    <property type="entry name" value="FemAB_like"/>
    <property type="match status" value="1"/>
</dbReference>
<evidence type="ECO:0000313" key="1">
    <source>
        <dbReference type="EMBL" id="OUR95367.1"/>
    </source>
</evidence>
<dbReference type="PANTHER" id="PTHR47017">
    <property type="entry name" value="ACYL-COA"/>
    <property type="match status" value="1"/>
</dbReference>
<dbReference type="PANTHER" id="PTHR47017:SF1">
    <property type="entry name" value="ACYL-COA"/>
    <property type="match status" value="1"/>
</dbReference>
<dbReference type="AlphaFoldDB" id="A0A1Y5F485"/>
<dbReference type="SUPFAM" id="SSF55729">
    <property type="entry name" value="Acyl-CoA N-acyltransferases (Nat)"/>
    <property type="match status" value="1"/>
</dbReference>
<dbReference type="InterPro" id="IPR007434">
    <property type="entry name" value="FemAB-like"/>
</dbReference>
<reference evidence="2" key="1">
    <citation type="journal article" date="2017" name="Proc. Natl. Acad. Sci. U.S.A.">
        <title>Simulation of Deepwater Horizon oil plume reveals substrate specialization within a complex community of hydrocarbon-degraders.</title>
        <authorList>
            <person name="Hu P."/>
            <person name="Dubinsky E.A."/>
            <person name="Probst A.J."/>
            <person name="Wang J."/>
            <person name="Sieber C.M.K."/>
            <person name="Tom L.M."/>
            <person name="Gardinali P."/>
            <person name="Banfield J.F."/>
            <person name="Atlas R.M."/>
            <person name="Andersen G.L."/>
        </authorList>
    </citation>
    <scope>NUCLEOTIDE SEQUENCE [LARGE SCALE GENOMIC DNA]</scope>
</reference>
<comment type="caution">
    <text evidence="1">The sequence shown here is derived from an EMBL/GenBank/DDBJ whole genome shotgun (WGS) entry which is preliminary data.</text>
</comment>
<name>A0A1Y5F485_9BACT</name>
<dbReference type="InterPro" id="IPR016181">
    <property type="entry name" value="Acyl_CoA_acyltransferase"/>
</dbReference>
<proteinExistence type="predicted"/>